<evidence type="ECO:0000313" key="14">
    <source>
        <dbReference type="Proteomes" id="UP000823913"/>
    </source>
</evidence>
<evidence type="ECO:0000256" key="10">
    <source>
        <dbReference type="RuleBase" id="RU003656"/>
    </source>
</evidence>
<dbReference type="HAMAP" id="MF_00530">
    <property type="entry name" value="ATP_synth_epsil_bac"/>
    <property type="match status" value="1"/>
</dbReference>
<evidence type="ECO:0000256" key="2">
    <source>
        <dbReference type="ARBA" id="ARBA00005712"/>
    </source>
</evidence>
<sequence length="137" mass="15126">MKNFTLHLVGADRLFYEGECQSVVVPAVDGQYGVLADHANLITAIVPGELSFTVPGEKSEVVAVAGGIMKVEDNDVLILVDYILRPEEIDADRAMQEEAAAREIMLQKRSRREYRSAQAQLARAVTKLKVRRKGSGR</sequence>
<dbReference type="InterPro" id="IPR036794">
    <property type="entry name" value="ATP_F1_dsu/esu_C_sf"/>
</dbReference>
<gene>
    <name evidence="9 13" type="primary">atpC</name>
    <name evidence="13" type="ORF">IAB94_01400</name>
</gene>
<dbReference type="NCBIfam" id="TIGR01216">
    <property type="entry name" value="ATP_synt_epsi"/>
    <property type="match status" value="1"/>
</dbReference>
<evidence type="ECO:0000256" key="3">
    <source>
        <dbReference type="ARBA" id="ARBA00022448"/>
    </source>
</evidence>
<dbReference type="GO" id="GO:0005524">
    <property type="term" value="F:ATP binding"/>
    <property type="evidence" value="ECO:0007669"/>
    <property type="project" value="UniProtKB-UniRule"/>
</dbReference>
<dbReference type="GO" id="GO:0046933">
    <property type="term" value="F:proton-transporting ATP synthase activity, rotational mechanism"/>
    <property type="evidence" value="ECO:0007669"/>
    <property type="project" value="UniProtKB-UniRule"/>
</dbReference>
<keyword evidence="7 9" id="KW-0139">CF(1)</keyword>
<evidence type="ECO:0000256" key="6">
    <source>
        <dbReference type="ARBA" id="ARBA00023136"/>
    </source>
</evidence>
<dbReference type="Pfam" id="PF00401">
    <property type="entry name" value="ATP-synt_DE"/>
    <property type="match status" value="1"/>
</dbReference>
<feature type="domain" description="ATP synthase F1 complex delta/epsilon subunit N-terminal" evidence="12">
    <location>
        <begin position="4"/>
        <end position="81"/>
    </location>
</feature>
<feature type="domain" description="ATP synthase epsilon subunit C-terminal" evidence="11">
    <location>
        <begin position="87"/>
        <end position="130"/>
    </location>
</feature>
<dbReference type="PANTHER" id="PTHR13822:SF10">
    <property type="entry name" value="ATP SYNTHASE EPSILON CHAIN, CHLOROPLASTIC"/>
    <property type="match status" value="1"/>
</dbReference>
<dbReference type="InterPro" id="IPR020547">
    <property type="entry name" value="ATP_synth_F1_esu_C"/>
</dbReference>
<name>A0A9D1J8Q2_9FIRM</name>
<dbReference type="SUPFAM" id="SSF51344">
    <property type="entry name" value="Epsilon subunit of F1F0-ATP synthase N-terminal domain"/>
    <property type="match status" value="1"/>
</dbReference>
<evidence type="ECO:0000256" key="9">
    <source>
        <dbReference type="HAMAP-Rule" id="MF_00530"/>
    </source>
</evidence>
<dbReference type="GO" id="GO:0045259">
    <property type="term" value="C:proton-transporting ATP synthase complex"/>
    <property type="evidence" value="ECO:0007669"/>
    <property type="project" value="UniProtKB-KW"/>
</dbReference>
<evidence type="ECO:0000256" key="8">
    <source>
        <dbReference type="ARBA" id="ARBA00023310"/>
    </source>
</evidence>
<dbReference type="Gene3D" id="2.60.15.10">
    <property type="entry name" value="F0F1 ATP synthase delta/epsilon subunit, N-terminal"/>
    <property type="match status" value="1"/>
</dbReference>
<dbReference type="InterPro" id="IPR001469">
    <property type="entry name" value="ATP_synth_F1_dsu/esu"/>
</dbReference>
<evidence type="ECO:0000313" key="13">
    <source>
        <dbReference type="EMBL" id="HIR66683.1"/>
    </source>
</evidence>
<dbReference type="PANTHER" id="PTHR13822">
    <property type="entry name" value="ATP SYNTHASE DELTA/EPSILON CHAIN"/>
    <property type="match status" value="1"/>
</dbReference>
<keyword evidence="8 9" id="KW-0066">ATP synthesis</keyword>
<comment type="similarity">
    <text evidence="2 9 10">Belongs to the ATPase epsilon chain family.</text>
</comment>
<organism evidence="13 14">
    <name type="scientific">Candidatus Coproplasma avicola</name>
    <dbReference type="NCBI Taxonomy" id="2840744"/>
    <lineage>
        <taxon>Bacteria</taxon>
        <taxon>Bacillati</taxon>
        <taxon>Bacillota</taxon>
        <taxon>Clostridia</taxon>
        <taxon>Eubacteriales</taxon>
        <taxon>Candidatus Coproplasma</taxon>
    </lineage>
</organism>
<dbReference type="EMBL" id="DVHK01000035">
    <property type="protein sequence ID" value="HIR66683.1"/>
    <property type="molecule type" value="Genomic_DNA"/>
</dbReference>
<keyword evidence="3 9" id="KW-0813">Transport</keyword>
<keyword evidence="9" id="KW-0375">Hydrogen ion transport</keyword>
<protein>
    <recommendedName>
        <fullName evidence="9">ATP synthase epsilon chain</fullName>
    </recommendedName>
    <alternativeName>
        <fullName evidence="9">ATP synthase F1 sector epsilon subunit</fullName>
    </alternativeName>
    <alternativeName>
        <fullName evidence="9">F-ATPase epsilon subunit</fullName>
    </alternativeName>
</protein>
<keyword evidence="6 9" id="KW-0472">Membrane</keyword>
<comment type="subcellular location">
    <subcellularLocation>
        <location evidence="1 9">Cell membrane</location>
        <topology evidence="1 9">Peripheral membrane protein</topology>
    </subcellularLocation>
</comment>
<keyword evidence="5 9" id="KW-0406">Ion transport</keyword>
<dbReference type="CDD" id="cd12152">
    <property type="entry name" value="F1-ATPase_delta"/>
    <property type="match status" value="1"/>
</dbReference>
<comment type="subunit">
    <text evidence="9 10">F-type ATPases have 2 components, CF(1) - the catalytic core - and CF(0) - the membrane proton channel. CF(1) has five subunits: alpha(3), beta(3), gamma(1), delta(1), epsilon(1). CF(0) has three main subunits: a, b and c.</text>
</comment>
<evidence type="ECO:0000259" key="11">
    <source>
        <dbReference type="Pfam" id="PF00401"/>
    </source>
</evidence>
<dbReference type="Proteomes" id="UP000823913">
    <property type="component" value="Unassembled WGS sequence"/>
</dbReference>
<comment type="function">
    <text evidence="9">Produces ATP from ADP in the presence of a proton gradient across the membrane.</text>
</comment>
<evidence type="ECO:0000259" key="12">
    <source>
        <dbReference type="Pfam" id="PF02823"/>
    </source>
</evidence>
<dbReference type="AlphaFoldDB" id="A0A9D1J8Q2"/>
<keyword evidence="4 9" id="KW-1003">Cell membrane</keyword>
<evidence type="ECO:0000256" key="5">
    <source>
        <dbReference type="ARBA" id="ARBA00023065"/>
    </source>
</evidence>
<comment type="caution">
    <text evidence="13">The sequence shown here is derived from an EMBL/GenBank/DDBJ whole genome shotgun (WGS) entry which is preliminary data.</text>
</comment>
<reference evidence="13" key="1">
    <citation type="submission" date="2020-10" db="EMBL/GenBank/DDBJ databases">
        <authorList>
            <person name="Gilroy R."/>
        </authorList>
    </citation>
    <scope>NUCLEOTIDE SEQUENCE</scope>
    <source>
        <strain evidence="13">ChiW16-3235</strain>
    </source>
</reference>
<accession>A0A9D1J8Q2</accession>
<evidence type="ECO:0000256" key="7">
    <source>
        <dbReference type="ARBA" id="ARBA00023196"/>
    </source>
</evidence>
<evidence type="ECO:0000256" key="4">
    <source>
        <dbReference type="ARBA" id="ARBA00022475"/>
    </source>
</evidence>
<dbReference type="InterPro" id="IPR036771">
    <property type="entry name" value="ATPsynth_dsu/esu_N"/>
</dbReference>
<dbReference type="SUPFAM" id="SSF46604">
    <property type="entry name" value="Epsilon subunit of F1F0-ATP synthase C-terminal domain"/>
    <property type="match status" value="1"/>
</dbReference>
<proteinExistence type="inferred from homology"/>
<dbReference type="InterPro" id="IPR020546">
    <property type="entry name" value="ATP_synth_F1_dsu/esu_N"/>
</dbReference>
<reference evidence="13" key="2">
    <citation type="journal article" date="2021" name="PeerJ">
        <title>Extensive microbial diversity within the chicken gut microbiome revealed by metagenomics and culture.</title>
        <authorList>
            <person name="Gilroy R."/>
            <person name="Ravi A."/>
            <person name="Getino M."/>
            <person name="Pursley I."/>
            <person name="Horton D.L."/>
            <person name="Alikhan N.F."/>
            <person name="Baker D."/>
            <person name="Gharbi K."/>
            <person name="Hall N."/>
            <person name="Watson M."/>
            <person name="Adriaenssens E.M."/>
            <person name="Foster-Nyarko E."/>
            <person name="Jarju S."/>
            <person name="Secka A."/>
            <person name="Antonio M."/>
            <person name="Oren A."/>
            <person name="Chaudhuri R.R."/>
            <person name="La Ragione R."/>
            <person name="Hildebrand F."/>
            <person name="Pallen M.J."/>
        </authorList>
    </citation>
    <scope>NUCLEOTIDE SEQUENCE</scope>
    <source>
        <strain evidence="13">ChiW16-3235</strain>
    </source>
</reference>
<evidence type="ECO:0000256" key="1">
    <source>
        <dbReference type="ARBA" id="ARBA00004202"/>
    </source>
</evidence>
<dbReference type="GO" id="GO:0005886">
    <property type="term" value="C:plasma membrane"/>
    <property type="evidence" value="ECO:0007669"/>
    <property type="project" value="UniProtKB-SubCell"/>
</dbReference>
<dbReference type="Pfam" id="PF02823">
    <property type="entry name" value="ATP-synt_DE_N"/>
    <property type="match status" value="1"/>
</dbReference>